<dbReference type="Pfam" id="PF07690">
    <property type="entry name" value="MFS_1"/>
    <property type="match status" value="1"/>
</dbReference>
<feature type="transmembrane region" description="Helical" evidence="6">
    <location>
        <begin position="236"/>
        <end position="260"/>
    </location>
</feature>
<dbReference type="Proteomes" id="UP000440096">
    <property type="component" value="Unassembled WGS sequence"/>
</dbReference>
<feature type="transmembrane region" description="Helical" evidence="6">
    <location>
        <begin position="390"/>
        <end position="408"/>
    </location>
</feature>
<evidence type="ECO:0000256" key="5">
    <source>
        <dbReference type="ARBA" id="ARBA00023136"/>
    </source>
</evidence>
<evidence type="ECO:0000313" key="7">
    <source>
        <dbReference type="EMBL" id="MTD52585.1"/>
    </source>
</evidence>
<dbReference type="EMBL" id="WMBA01000001">
    <property type="protein sequence ID" value="MTD52585.1"/>
    <property type="molecule type" value="Genomic_DNA"/>
</dbReference>
<feature type="transmembrane region" description="Helical" evidence="6">
    <location>
        <begin position="65"/>
        <end position="87"/>
    </location>
</feature>
<feature type="transmembrane region" description="Helical" evidence="6">
    <location>
        <begin position="164"/>
        <end position="184"/>
    </location>
</feature>
<dbReference type="GO" id="GO:0022857">
    <property type="term" value="F:transmembrane transporter activity"/>
    <property type="evidence" value="ECO:0007669"/>
    <property type="project" value="InterPro"/>
</dbReference>
<proteinExistence type="predicted"/>
<reference evidence="7 8" key="1">
    <citation type="submission" date="2019-11" db="EMBL/GenBank/DDBJ databases">
        <title>Draft genome of Amycolatopsis RM579.</title>
        <authorList>
            <person name="Duangmal K."/>
            <person name="Mingma R."/>
        </authorList>
    </citation>
    <scope>NUCLEOTIDE SEQUENCE [LARGE SCALE GENOMIC DNA]</scope>
    <source>
        <strain evidence="7 8">RM579</strain>
    </source>
</reference>
<keyword evidence="4 6" id="KW-1133">Transmembrane helix</keyword>
<feature type="transmembrane region" description="Helical" evidence="6">
    <location>
        <begin position="360"/>
        <end position="378"/>
    </location>
</feature>
<dbReference type="InterPro" id="IPR011701">
    <property type="entry name" value="MFS"/>
</dbReference>
<dbReference type="AlphaFoldDB" id="A0A6N7YI56"/>
<evidence type="ECO:0000256" key="6">
    <source>
        <dbReference type="SAM" id="Phobius"/>
    </source>
</evidence>
<feature type="transmembrane region" description="Helical" evidence="6">
    <location>
        <begin position="94"/>
        <end position="117"/>
    </location>
</feature>
<evidence type="ECO:0000256" key="4">
    <source>
        <dbReference type="ARBA" id="ARBA00022989"/>
    </source>
</evidence>
<comment type="caution">
    <text evidence="7">The sequence shown here is derived from an EMBL/GenBank/DDBJ whole genome shotgun (WGS) entry which is preliminary data.</text>
</comment>
<feature type="transmembrane region" description="Helical" evidence="6">
    <location>
        <begin position="299"/>
        <end position="319"/>
    </location>
</feature>
<keyword evidence="2" id="KW-1003">Cell membrane</keyword>
<dbReference type="GO" id="GO:0005886">
    <property type="term" value="C:plasma membrane"/>
    <property type="evidence" value="ECO:0007669"/>
    <property type="project" value="UniProtKB-SubCell"/>
</dbReference>
<feature type="transmembrane region" description="Helical" evidence="6">
    <location>
        <begin position="325"/>
        <end position="348"/>
    </location>
</feature>
<dbReference type="SUPFAM" id="SSF103473">
    <property type="entry name" value="MFS general substrate transporter"/>
    <property type="match status" value="1"/>
</dbReference>
<dbReference type="PANTHER" id="PTHR23513">
    <property type="entry name" value="INTEGRAL MEMBRANE EFFLUX PROTEIN-RELATED"/>
    <property type="match status" value="1"/>
</dbReference>
<evidence type="ECO:0000256" key="3">
    <source>
        <dbReference type="ARBA" id="ARBA00022692"/>
    </source>
</evidence>
<name>A0A6N7YI56_9PSEU</name>
<keyword evidence="8" id="KW-1185">Reference proteome</keyword>
<keyword evidence="3 6" id="KW-0812">Transmembrane</keyword>
<sequence>MATGSPNSPDLTHDVSDSAGLLAPFRYRPFRRLVAARCASSFDKTMAPVVLAFAVLDLNGSPLDLGLVIGARSLALVAFVMVGGVVADRLPRMLVLQGSGVGAGAALALAAASMYGGFASVSLLLWLSLISGAFAGISLPAIMALTPETVPGGLIRQANTASRLGANAALLIGASSAGIVVATLSSATGIVLDAAMCALMAISFTGLGQTSAVPARAGAHPIRDLREGWQEFTGRQWLWVVTVAFALVNAAAAGGLQVLGPVVADDSFGRSVWGFALAAQTGGMLFGGLTAMYWKPARALGATVALSILETCPLLVLAFHPQPVLLMLAMTAAGIAMELFGIAWDVSLQDNVPADRLARIYAYDALGSYVTIPIGQAIAGPLAGRVGTDVTLLLCAGLVVVAIAGALCSRSLRELTRNPGHDKR</sequence>
<dbReference type="InterPro" id="IPR036259">
    <property type="entry name" value="MFS_trans_sf"/>
</dbReference>
<gene>
    <name evidence="7" type="ORF">GKO32_01095</name>
</gene>
<comment type="subcellular location">
    <subcellularLocation>
        <location evidence="1">Cell membrane</location>
        <topology evidence="1">Multi-pass membrane protein</topology>
    </subcellularLocation>
</comment>
<evidence type="ECO:0000256" key="2">
    <source>
        <dbReference type="ARBA" id="ARBA00022475"/>
    </source>
</evidence>
<protein>
    <submittedName>
        <fullName evidence="7">MFS transporter</fullName>
    </submittedName>
</protein>
<dbReference type="Gene3D" id="1.20.1250.20">
    <property type="entry name" value="MFS general substrate transporter like domains"/>
    <property type="match status" value="1"/>
</dbReference>
<keyword evidence="5 6" id="KW-0472">Membrane</keyword>
<feature type="transmembrane region" description="Helical" evidence="6">
    <location>
        <begin position="272"/>
        <end position="292"/>
    </location>
</feature>
<dbReference type="PANTHER" id="PTHR23513:SF11">
    <property type="entry name" value="STAPHYLOFERRIN A TRANSPORTER"/>
    <property type="match status" value="1"/>
</dbReference>
<evidence type="ECO:0000256" key="1">
    <source>
        <dbReference type="ARBA" id="ARBA00004651"/>
    </source>
</evidence>
<organism evidence="7 8">
    <name type="scientific">Amycolatopsis pithecellobii</name>
    <dbReference type="NCBI Taxonomy" id="664692"/>
    <lineage>
        <taxon>Bacteria</taxon>
        <taxon>Bacillati</taxon>
        <taxon>Actinomycetota</taxon>
        <taxon>Actinomycetes</taxon>
        <taxon>Pseudonocardiales</taxon>
        <taxon>Pseudonocardiaceae</taxon>
        <taxon>Amycolatopsis</taxon>
    </lineage>
</organism>
<evidence type="ECO:0000313" key="8">
    <source>
        <dbReference type="Proteomes" id="UP000440096"/>
    </source>
</evidence>
<dbReference type="CDD" id="cd06173">
    <property type="entry name" value="MFS_MefA_like"/>
    <property type="match status" value="1"/>
</dbReference>
<feature type="transmembrane region" description="Helical" evidence="6">
    <location>
        <begin position="190"/>
        <end position="215"/>
    </location>
</feature>
<accession>A0A6N7YI56</accession>
<feature type="transmembrane region" description="Helical" evidence="6">
    <location>
        <begin position="123"/>
        <end position="143"/>
    </location>
</feature>